<organism evidence="3">
    <name type="scientific">Arion vulgaris</name>
    <dbReference type="NCBI Taxonomy" id="1028688"/>
    <lineage>
        <taxon>Eukaryota</taxon>
        <taxon>Metazoa</taxon>
        <taxon>Spiralia</taxon>
        <taxon>Lophotrochozoa</taxon>
        <taxon>Mollusca</taxon>
        <taxon>Gastropoda</taxon>
        <taxon>Heterobranchia</taxon>
        <taxon>Euthyneura</taxon>
        <taxon>Panpulmonata</taxon>
        <taxon>Eupulmonata</taxon>
        <taxon>Stylommatophora</taxon>
        <taxon>Helicina</taxon>
        <taxon>Arionoidea</taxon>
        <taxon>Arionidae</taxon>
        <taxon>Arion</taxon>
    </lineage>
</organism>
<evidence type="ECO:0000313" key="3">
    <source>
        <dbReference type="EMBL" id="CEK83651.1"/>
    </source>
</evidence>
<evidence type="ECO:0000256" key="2">
    <source>
        <dbReference type="SAM" id="MobiDB-lite"/>
    </source>
</evidence>
<feature type="coiled-coil region" evidence="1">
    <location>
        <begin position="237"/>
        <end position="329"/>
    </location>
</feature>
<dbReference type="PANTHER" id="PTHR18881:SF2">
    <property type="entry name" value="POLYAMINE-MODULATED FACTOR 1-BINDING PROTEIN 1"/>
    <property type="match status" value="1"/>
</dbReference>
<gene>
    <name evidence="3" type="primary">ORF138298</name>
</gene>
<dbReference type="SUPFAM" id="SSF90257">
    <property type="entry name" value="Myosin rod fragments"/>
    <property type="match status" value="1"/>
</dbReference>
<feature type="coiled-coil region" evidence="1">
    <location>
        <begin position="97"/>
        <end position="160"/>
    </location>
</feature>
<feature type="coiled-coil region" evidence="1">
    <location>
        <begin position="660"/>
        <end position="729"/>
    </location>
</feature>
<sequence length="1127" mass="131377">MSDRYSHLRRPSGRRYISHSNSGPGNRSVDGSGDENSFQSSTPDSLSSMSQGKTGQMQGLLGEFKVLYEGKLKKLDDADKTGEETTKMRVRVLQAYVNDLCEQNEVLVQTVEELEREANDRVGDLEEKLHRSGKEYQAKCHELERELRNLSTEKTRADTLVEDIKHRLIRQEETTVQLRQQNSNLTHDVDQLISVIQTAKLSGKWEIDKIRFRDLTVEQVFGSSQETYSKIHASDSSSDLKEQIRQRDDKIEALQQELRWLRSDSRTVGGELVSDPSELSASKLKSDLTKLEHRVEDLKYEIQSRDHKISSLTAQINDLEAELSVKNSESSNYMQTIKMLQDKGRHTVIESSSSEDVVRQLKSEIVSMREQHTKSAQNVSYFERRICALEGELVECKEHRRKNLDEIGALQEKLREGQLSTHDHHEVLKSELGRRDDMIQKLRRDVLNLQEKRDSVLAEVHRMEKRNKALEDEIIHVRGQINEADEEVKTANKKVTKLEGELQFLRGQNDESQGQASEQREIILQLKNEKRDIEEKLQEALSSVQQKEELIKQMKDEIKLTVTKTLETQSKLEETAREHQQLHSRYTAQIKEIDRLQTEIQEKELTASQKETMYRSDMADREEETCRLKIDLNSLHEKLAQSDGQLFSREEHISHLQSQLRESVTEVTTKEEELQRLESELLSANDDRRRLGELLQRREISLQQLEHDLDRAKEKYKDTIEENGRLEARVQAFAINAQSEQDVLSTEVKRKDEGLMRLKMDIVKLQEVCSRYEEKASQAEREAENLKLQLRSCQNENETRRAAVKNLETNVEELKDRNKKQVEDNNRMEDKVRELTIAITTQEAQCEKLKQMVTAKEDLIQKLHEDSESLSRQQKEAINKVLIRDENMQKLNVEIGRFKAKNQEKTKELMDLTIEIAKQSELIKKLQTTLSQNHHDLDELRRRSEQELLRKEETIKHIQEDLLESQTQHSACYNELVKIEEEFDVLKADHSQLSKVNQVSSMEIASLHDQIHQLELDLTITQEKHRTCQKEVSSRDQVILRLQADLDTAQQNYSGSLEELKISEAELKRLSGKLKQLQQEIRENHDSIDSKDNQITEYEKKIQQLQHDEEMALQETSWKNYTETQRR</sequence>
<dbReference type="Gene3D" id="1.10.287.1490">
    <property type="match status" value="1"/>
</dbReference>
<feature type="compositionally biased region" description="Polar residues" evidence="2">
    <location>
        <begin position="34"/>
        <end position="55"/>
    </location>
</feature>
<keyword evidence="1" id="KW-0175">Coiled coil</keyword>
<dbReference type="AlphaFoldDB" id="A0A0B7AUF6"/>
<dbReference type="GO" id="GO:0007283">
    <property type="term" value="P:spermatogenesis"/>
    <property type="evidence" value="ECO:0007669"/>
    <property type="project" value="TreeGrafter"/>
</dbReference>
<feature type="coiled-coil region" evidence="1">
    <location>
        <begin position="439"/>
        <end position="613"/>
    </location>
</feature>
<dbReference type="EMBL" id="HACG01036786">
    <property type="protein sequence ID" value="CEK83651.1"/>
    <property type="molecule type" value="Transcribed_RNA"/>
</dbReference>
<feature type="compositionally biased region" description="Basic residues" evidence="2">
    <location>
        <begin position="7"/>
        <end position="17"/>
    </location>
</feature>
<protein>
    <submittedName>
        <fullName evidence="3">Uncharacterized protein</fullName>
    </submittedName>
</protein>
<feature type="coiled-coil region" evidence="1">
    <location>
        <begin position="755"/>
        <end position="961"/>
    </location>
</feature>
<evidence type="ECO:0000256" key="1">
    <source>
        <dbReference type="SAM" id="Coils"/>
    </source>
</evidence>
<name>A0A0B7AUF6_9EUPU</name>
<reference evidence="3" key="1">
    <citation type="submission" date="2014-12" db="EMBL/GenBank/DDBJ databases">
        <title>Insight into the proteome of Arion vulgaris.</title>
        <authorList>
            <person name="Aradska J."/>
            <person name="Bulat T."/>
            <person name="Smidak R."/>
            <person name="Sarate P."/>
            <person name="Gangsoo J."/>
            <person name="Sialana F."/>
            <person name="Bilban M."/>
            <person name="Lubec G."/>
        </authorList>
    </citation>
    <scope>NUCLEOTIDE SEQUENCE</scope>
    <source>
        <tissue evidence="3">Skin</tissue>
    </source>
</reference>
<feature type="region of interest" description="Disordered" evidence="2">
    <location>
        <begin position="1"/>
        <end position="55"/>
    </location>
</feature>
<proteinExistence type="predicted"/>
<feature type="coiled-coil region" evidence="1">
    <location>
        <begin position="1060"/>
        <end position="1115"/>
    </location>
</feature>
<dbReference type="Gene3D" id="1.20.5.1700">
    <property type="match status" value="1"/>
</dbReference>
<dbReference type="PANTHER" id="PTHR18881">
    <property type="entry name" value="POLYAMINE-MODULATED FACTOR 1-BINDING PROTEIN 1-RELATED"/>
    <property type="match status" value="1"/>
</dbReference>
<dbReference type="InterPro" id="IPR037391">
    <property type="entry name" value="PMF1-bd"/>
</dbReference>
<accession>A0A0B7AUF6</accession>